<proteinExistence type="predicted"/>
<feature type="compositionally biased region" description="Polar residues" evidence="11">
    <location>
        <begin position="243"/>
        <end position="254"/>
    </location>
</feature>
<reference evidence="15" key="1">
    <citation type="submission" date="2021-01" db="EMBL/GenBank/DDBJ databases">
        <authorList>
            <person name="Corre E."/>
            <person name="Pelletier E."/>
            <person name="Niang G."/>
            <person name="Scheremetjew M."/>
            <person name="Finn R."/>
            <person name="Kale V."/>
            <person name="Holt S."/>
            <person name="Cochrane G."/>
            <person name="Meng A."/>
            <person name="Brown T."/>
            <person name="Cohen L."/>
        </authorList>
    </citation>
    <scope>NUCLEOTIDE SEQUENCE</scope>
    <source>
        <strain evidence="15">CCMP1510</strain>
    </source>
</reference>
<keyword evidence="12" id="KW-0472">Membrane</keyword>
<evidence type="ECO:0000256" key="2">
    <source>
        <dbReference type="ARBA" id="ARBA00004906"/>
    </source>
</evidence>
<gene>
    <name evidence="15" type="ORF">ALAG00032_LOCUS7351</name>
</gene>
<protein>
    <recommendedName>
        <fullName evidence="3">HECT-type E3 ubiquitin transferase</fullName>
        <ecNumber evidence="3">2.3.2.26</ecNumber>
    </recommendedName>
</protein>
<evidence type="ECO:0000256" key="4">
    <source>
        <dbReference type="ARBA" id="ARBA00022679"/>
    </source>
</evidence>
<dbReference type="PANTHER" id="PTHR11254">
    <property type="entry name" value="HECT DOMAIN UBIQUITIN-PROTEIN LIGASE"/>
    <property type="match status" value="1"/>
</dbReference>
<dbReference type="GO" id="GO:0016567">
    <property type="term" value="P:protein ubiquitination"/>
    <property type="evidence" value="ECO:0007669"/>
    <property type="project" value="TreeGrafter"/>
</dbReference>
<feature type="compositionally biased region" description="Acidic residues" evidence="11">
    <location>
        <begin position="36"/>
        <end position="45"/>
    </location>
</feature>
<evidence type="ECO:0000259" key="13">
    <source>
        <dbReference type="PROSITE" id="PS50199"/>
    </source>
</evidence>
<keyword evidence="4" id="KW-0808">Transferase</keyword>
<evidence type="ECO:0000313" key="15">
    <source>
        <dbReference type="EMBL" id="CAE0366604.1"/>
    </source>
</evidence>
<feature type="region of interest" description="Disordered" evidence="11">
    <location>
        <begin position="243"/>
        <end position="266"/>
    </location>
</feature>
<dbReference type="Gene3D" id="3.30.2410.10">
    <property type="entry name" value="Hect, E3 ligase catalytic domain"/>
    <property type="match status" value="1"/>
</dbReference>
<evidence type="ECO:0000256" key="12">
    <source>
        <dbReference type="SAM" id="Phobius"/>
    </source>
</evidence>
<dbReference type="PROSITE" id="PS01358">
    <property type="entry name" value="ZF_RANBP2_1"/>
    <property type="match status" value="1"/>
</dbReference>
<comment type="catalytic activity">
    <reaction evidence="1">
        <text>S-ubiquitinyl-[E2 ubiquitin-conjugating enzyme]-L-cysteine + [acceptor protein]-L-lysine = [E2 ubiquitin-conjugating enzyme]-L-cysteine + N(6)-ubiquitinyl-[acceptor protein]-L-lysine.</text>
        <dbReference type="EC" id="2.3.2.26"/>
    </reaction>
</comment>
<evidence type="ECO:0000256" key="3">
    <source>
        <dbReference type="ARBA" id="ARBA00012485"/>
    </source>
</evidence>
<keyword evidence="12" id="KW-0812">Transmembrane</keyword>
<evidence type="ECO:0000256" key="10">
    <source>
        <dbReference type="PROSITE-ProRule" id="PRU00322"/>
    </source>
</evidence>
<keyword evidence="6 10" id="KW-0863">Zinc-finger</keyword>
<keyword evidence="7 9" id="KW-0833">Ubl conjugation pathway</keyword>
<dbReference type="PROSITE" id="PS50199">
    <property type="entry name" value="ZF_RANBP2_2"/>
    <property type="match status" value="1"/>
</dbReference>
<dbReference type="InterPro" id="IPR050409">
    <property type="entry name" value="E3_ubiq-protein_ligase"/>
</dbReference>
<keyword evidence="12" id="KW-1133">Transmembrane helix</keyword>
<dbReference type="Gene3D" id="3.90.1750.10">
    <property type="entry name" value="Hect, E3 ligase catalytic domains"/>
    <property type="match status" value="2"/>
</dbReference>
<comment type="pathway">
    <text evidence="2">Protein modification; protein ubiquitination.</text>
</comment>
<dbReference type="SMART" id="SM00119">
    <property type="entry name" value="HECTc"/>
    <property type="match status" value="1"/>
</dbReference>
<dbReference type="EC" id="2.3.2.26" evidence="3"/>
<keyword evidence="8" id="KW-0862">Zinc</keyword>
<dbReference type="SUPFAM" id="SSF56204">
    <property type="entry name" value="Hect, E3 ligase catalytic domain"/>
    <property type="match status" value="1"/>
</dbReference>
<evidence type="ECO:0000256" key="1">
    <source>
        <dbReference type="ARBA" id="ARBA00000885"/>
    </source>
</evidence>
<dbReference type="EMBL" id="HBIJ01010719">
    <property type="protein sequence ID" value="CAE0366604.1"/>
    <property type="molecule type" value="Transcribed_RNA"/>
</dbReference>
<dbReference type="InterPro" id="IPR001876">
    <property type="entry name" value="Znf_RanBP2"/>
</dbReference>
<keyword evidence="5" id="KW-0479">Metal-binding</keyword>
<feature type="active site" description="Glycyl thioester intermediate" evidence="9">
    <location>
        <position position="724"/>
    </location>
</feature>
<feature type="transmembrane region" description="Helical" evidence="12">
    <location>
        <begin position="705"/>
        <end position="723"/>
    </location>
</feature>
<dbReference type="InterPro" id="IPR000569">
    <property type="entry name" value="HECT_dom"/>
</dbReference>
<dbReference type="GO" id="GO:0061630">
    <property type="term" value="F:ubiquitin protein ligase activity"/>
    <property type="evidence" value="ECO:0007669"/>
    <property type="project" value="UniProtKB-EC"/>
</dbReference>
<evidence type="ECO:0000256" key="9">
    <source>
        <dbReference type="PROSITE-ProRule" id="PRU00104"/>
    </source>
</evidence>
<sequence>MIISFSWRRSAQRSGRRMLLRALSTTKTDDDPPSSGDDDAEGTESNEEPQLEEACLFLAVMSCLVCCCFASCILRRLRRISGGLSARYLSAELTQPLLDGGGGDIDHDTVIGSARSDNNWKCPVCCMMNPGRLSACDICSLSQAEAEKRFQVLEQFAHSIAAGANCEQLSARQRSAARRRRWRKRDGKWHLQFDVPQRPISSRLIIFRPIPPKFCVIEAFGAVVLIPQLEVKSCGAQEEIQSSIDDNFSDSSAPTEDDWERENIDSNNEAALLEAGTRRMSKKILPHEEEKIPCPFEHDETSFAARHLWFEKELDKNIRAPVSEGHARIEVRRSQLLEDSVQQLLALNNEDIRRWMRVQFVDEPGIDVGGLEREWFGLATEAIFTNEVGIFYFDKNASSYYIQPSAGLPPALGGHPRADELFEFIGRLIGKAILEHVPLAAPLAIPLWKQLICQPLDFDDFEDADPALARTLNWLLNNSLDDISQLHLDFSVAIPQAKLLCNDDTSLSCCDADFFENHEFVPSYAVLDADTFFSQQKKTTNKVIVRQLIPDGHLRAVDSHSTKIEYAQKLWHYHLIDAHRRALWYMAKGLYAVIPPAMLCIFDAHELELLVCGSRSVDIDDWARNTDYTGDYRRRGAKHPVIVWFWTVLRSWDHHQRSKFLQFCTGSNRVPCHGFAALQRNDGKYQKFSIQSLPRSEIRFPRAHSTFFFLFMFFSHFFFLYAACFNRLDLPIYGSKQELQTGLEVILSMDTTGFTMD</sequence>
<dbReference type="GO" id="GO:0005737">
    <property type="term" value="C:cytoplasm"/>
    <property type="evidence" value="ECO:0007669"/>
    <property type="project" value="TreeGrafter"/>
</dbReference>
<feature type="domain" description="HECT" evidence="14">
    <location>
        <begin position="348"/>
        <end position="757"/>
    </location>
</feature>
<feature type="domain" description="RanBP2-type" evidence="13">
    <location>
        <begin position="115"/>
        <end position="145"/>
    </location>
</feature>
<dbReference type="Pfam" id="PF00632">
    <property type="entry name" value="HECT"/>
    <property type="match status" value="1"/>
</dbReference>
<evidence type="ECO:0000256" key="8">
    <source>
        <dbReference type="ARBA" id="ARBA00022833"/>
    </source>
</evidence>
<organism evidence="15">
    <name type="scientific">Aureoumbra lagunensis</name>
    <dbReference type="NCBI Taxonomy" id="44058"/>
    <lineage>
        <taxon>Eukaryota</taxon>
        <taxon>Sar</taxon>
        <taxon>Stramenopiles</taxon>
        <taxon>Ochrophyta</taxon>
        <taxon>Pelagophyceae</taxon>
        <taxon>Pelagomonadales</taxon>
        <taxon>Aureoumbra</taxon>
    </lineage>
</organism>
<evidence type="ECO:0000256" key="7">
    <source>
        <dbReference type="ARBA" id="ARBA00022786"/>
    </source>
</evidence>
<dbReference type="GO" id="GO:0006511">
    <property type="term" value="P:ubiquitin-dependent protein catabolic process"/>
    <property type="evidence" value="ECO:0007669"/>
    <property type="project" value="TreeGrafter"/>
</dbReference>
<evidence type="ECO:0000259" key="14">
    <source>
        <dbReference type="PROSITE" id="PS50237"/>
    </source>
</evidence>
<evidence type="ECO:0000256" key="5">
    <source>
        <dbReference type="ARBA" id="ARBA00022723"/>
    </source>
</evidence>
<feature type="region of interest" description="Disordered" evidence="11">
    <location>
        <begin position="23"/>
        <end position="45"/>
    </location>
</feature>
<evidence type="ECO:0000256" key="11">
    <source>
        <dbReference type="SAM" id="MobiDB-lite"/>
    </source>
</evidence>
<dbReference type="GO" id="GO:0008270">
    <property type="term" value="F:zinc ion binding"/>
    <property type="evidence" value="ECO:0007669"/>
    <property type="project" value="UniProtKB-KW"/>
</dbReference>
<accession>A0A7S3JVU8</accession>
<dbReference type="PANTHER" id="PTHR11254:SF440">
    <property type="entry name" value="E3 UBIQUITIN-PROTEIN LIGASE NEDD-4"/>
    <property type="match status" value="1"/>
</dbReference>
<dbReference type="PROSITE" id="PS50237">
    <property type="entry name" value="HECT"/>
    <property type="match status" value="1"/>
</dbReference>
<dbReference type="Gene3D" id="3.30.2160.10">
    <property type="entry name" value="Hect, E3 ligase catalytic domain"/>
    <property type="match status" value="1"/>
</dbReference>
<evidence type="ECO:0000256" key="6">
    <source>
        <dbReference type="ARBA" id="ARBA00022771"/>
    </source>
</evidence>
<name>A0A7S3JVU8_9STRA</name>
<dbReference type="InterPro" id="IPR035983">
    <property type="entry name" value="Hect_E3_ubiquitin_ligase"/>
</dbReference>
<dbReference type="AlphaFoldDB" id="A0A7S3JVU8"/>